<feature type="transmembrane region" description="Helical" evidence="17">
    <location>
        <begin position="357"/>
        <end position="376"/>
    </location>
</feature>
<dbReference type="GO" id="GO:0032153">
    <property type="term" value="C:cell division site"/>
    <property type="evidence" value="ECO:0007669"/>
    <property type="project" value="TreeGrafter"/>
</dbReference>
<keyword evidence="4 17" id="KW-0812">Transmembrane</keyword>
<evidence type="ECO:0000313" key="18">
    <source>
        <dbReference type="EMBL" id="HJD52696.1"/>
    </source>
</evidence>
<feature type="transmembrane region" description="Helical" evidence="17">
    <location>
        <begin position="165"/>
        <end position="182"/>
    </location>
</feature>
<evidence type="ECO:0000256" key="2">
    <source>
        <dbReference type="ARBA" id="ARBA00022676"/>
    </source>
</evidence>
<reference evidence="18" key="1">
    <citation type="journal article" date="2021" name="PeerJ">
        <title>Extensive microbial diversity within the chicken gut microbiome revealed by metagenomics and culture.</title>
        <authorList>
            <person name="Gilroy R."/>
            <person name="Ravi A."/>
            <person name="Getino M."/>
            <person name="Pursley I."/>
            <person name="Horton D.L."/>
            <person name="Alikhan N.F."/>
            <person name="Baker D."/>
            <person name="Gharbi K."/>
            <person name="Hall N."/>
            <person name="Watson M."/>
            <person name="Adriaenssens E.M."/>
            <person name="Foster-Nyarko E."/>
            <person name="Jarju S."/>
            <person name="Secka A."/>
            <person name="Antonio M."/>
            <person name="Oren A."/>
            <person name="Chaudhuri R.R."/>
            <person name="La Ragione R."/>
            <person name="Hildebrand F."/>
            <person name="Pallen M.J."/>
        </authorList>
    </citation>
    <scope>NUCLEOTIDE SEQUENCE</scope>
    <source>
        <strain evidence="18">MalCec1-1739</strain>
    </source>
</reference>
<sequence length="419" mass="45800">MGLLRSLCRGDKVVWIIFFALCVISLLEVFSATSTLTYKTANHWAPFTGHCTHLLIGLGTVLVVHRLPYRWFRYGWTAAFPIFALVLCYLTMSGMLVNGAARWGEVFGTRVQPSEFAKISVIVVVSTLLMLHKNAGFRSKNTFWYILVMVGTMCLLIFRENLSTAVILFGTVFCMMFIGKIPSGQMLKLSGVCLAVAGLFLAVVFLSPEDSDSGVLHRFSVWKDRVIDFVTPIDCDARDYVITDDNRQTSHASIAIASSNVVGCMPGNSVQRDFLAQAYSDFIYAIIIEELGLLGGGLVFVFYLILLIRAGRIARKCDRAFPAFLVMGLAIMLVIQAVVNMAVAVGLFPVTGQTLPLISRGGSSILAVSLCIGMILSVSRSNDERIAAESRAGSKDADGGAATVAELSEENEERKNDER</sequence>
<evidence type="ECO:0000256" key="4">
    <source>
        <dbReference type="ARBA" id="ARBA00022692"/>
    </source>
</evidence>
<dbReference type="AlphaFoldDB" id="A0A9D2UHY7"/>
<evidence type="ECO:0000256" key="14">
    <source>
        <dbReference type="ARBA" id="ARBA00044770"/>
    </source>
</evidence>
<protein>
    <recommendedName>
        <fullName evidence="12">Probable peptidoglycan glycosyltransferase FtsW</fullName>
        <ecNumber evidence="14">2.4.99.28</ecNumber>
    </recommendedName>
    <alternativeName>
        <fullName evidence="13">Cell division protein FtsW</fullName>
    </alternativeName>
    <alternativeName>
        <fullName evidence="10">Cell wall polymerase</fullName>
    </alternativeName>
    <alternativeName>
        <fullName evidence="9">Peptidoglycan polymerase</fullName>
    </alternativeName>
</protein>
<evidence type="ECO:0000313" key="19">
    <source>
        <dbReference type="Proteomes" id="UP000787625"/>
    </source>
</evidence>
<keyword evidence="8 17" id="KW-0472">Membrane</keyword>
<feature type="transmembrane region" description="Helical" evidence="17">
    <location>
        <begin position="143"/>
        <end position="159"/>
    </location>
</feature>
<evidence type="ECO:0000256" key="6">
    <source>
        <dbReference type="ARBA" id="ARBA00022984"/>
    </source>
</evidence>
<keyword evidence="5" id="KW-0133">Cell shape</keyword>
<comment type="subcellular location">
    <subcellularLocation>
        <location evidence="1">Membrane</location>
        <topology evidence="1">Multi-pass membrane protein</topology>
    </subcellularLocation>
</comment>
<evidence type="ECO:0000256" key="7">
    <source>
        <dbReference type="ARBA" id="ARBA00022989"/>
    </source>
</evidence>
<evidence type="ECO:0000256" key="1">
    <source>
        <dbReference type="ARBA" id="ARBA00004141"/>
    </source>
</evidence>
<evidence type="ECO:0000256" key="15">
    <source>
        <dbReference type="ARBA" id="ARBA00049902"/>
    </source>
</evidence>
<evidence type="ECO:0000256" key="8">
    <source>
        <dbReference type="ARBA" id="ARBA00023136"/>
    </source>
</evidence>
<accession>A0A9D2UHY7</accession>
<keyword evidence="7 17" id="KW-1133">Transmembrane helix</keyword>
<dbReference type="PANTHER" id="PTHR30474">
    <property type="entry name" value="CELL CYCLE PROTEIN"/>
    <property type="match status" value="1"/>
</dbReference>
<feature type="region of interest" description="Disordered" evidence="16">
    <location>
        <begin position="387"/>
        <end position="419"/>
    </location>
</feature>
<evidence type="ECO:0000256" key="12">
    <source>
        <dbReference type="ARBA" id="ARBA00041185"/>
    </source>
</evidence>
<feature type="transmembrane region" description="Helical" evidence="17">
    <location>
        <begin position="44"/>
        <end position="64"/>
    </location>
</feature>
<dbReference type="GO" id="GO:0008360">
    <property type="term" value="P:regulation of cell shape"/>
    <property type="evidence" value="ECO:0007669"/>
    <property type="project" value="UniProtKB-KW"/>
</dbReference>
<dbReference type="PANTHER" id="PTHR30474:SF2">
    <property type="entry name" value="PEPTIDOGLYCAN GLYCOSYLTRANSFERASE FTSW-RELATED"/>
    <property type="match status" value="1"/>
</dbReference>
<comment type="catalytic activity">
    <reaction evidence="15">
        <text>[GlcNAc-(1-&gt;4)-Mur2Ac(oyl-L-Ala-gamma-D-Glu-L-Lys-D-Ala-D-Ala)](n)-di-trans,octa-cis-undecaprenyl diphosphate + beta-D-GlcNAc-(1-&gt;4)-Mur2Ac(oyl-L-Ala-gamma-D-Glu-L-Lys-D-Ala-D-Ala)-di-trans,octa-cis-undecaprenyl diphosphate = [GlcNAc-(1-&gt;4)-Mur2Ac(oyl-L-Ala-gamma-D-Glu-L-Lys-D-Ala-D-Ala)](n+1)-di-trans,octa-cis-undecaprenyl diphosphate + di-trans,octa-cis-undecaprenyl diphosphate + H(+)</text>
        <dbReference type="Rhea" id="RHEA:23708"/>
        <dbReference type="Rhea" id="RHEA-COMP:9602"/>
        <dbReference type="Rhea" id="RHEA-COMP:9603"/>
        <dbReference type="ChEBI" id="CHEBI:15378"/>
        <dbReference type="ChEBI" id="CHEBI:58405"/>
        <dbReference type="ChEBI" id="CHEBI:60033"/>
        <dbReference type="ChEBI" id="CHEBI:78435"/>
        <dbReference type="EC" id="2.4.99.28"/>
    </reaction>
</comment>
<dbReference type="Pfam" id="PF01098">
    <property type="entry name" value="FTSW_RODA_SPOVE"/>
    <property type="match status" value="1"/>
</dbReference>
<dbReference type="InterPro" id="IPR001182">
    <property type="entry name" value="FtsW/RodA"/>
</dbReference>
<dbReference type="GO" id="GO:0008955">
    <property type="term" value="F:peptidoglycan glycosyltransferase activity"/>
    <property type="evidence" value="ECO:0007669"/>
    <property type="project" value="UniProtKB-EC"/>
</dbReference>
<keyword evidence="3" id="KW-0808">Transferase</keyword>
<keyword evidence="6" id="KW-0573">Peptidoglycan synthesis</keyword>
<feature type="transmembrane region" description="Helical" evidence="17">
    <location>
        <begin position="76"/>
        <end position="96"/>
    </location>
</feature>
<evidence type="ECO:0000256" key="13">
    <source>
        <dbReference type="ARBA" id="ARBA00041418"/>
    </source>
</evidence>
<feature type="transmembrane region" description="Helical" evidence="17">
    <location>
        <begin position="189"/>
        <end position="207"/>
    </location>
</feature>
<keyword evidence="2" id="KW-0328">Glycosyltransferase</keyword>
<evidence type="ECO:0000256" key="16">
    <source>
        <dbReference type="SAM" id="MobiDB-lite"/>
    </source>
</evidence>
<dbReference type="GO" id="GO:0051301">
    <property type="term" value="P:cell division"/>
    <property type="evidence" value="ECO:0007669"/>
    <property type="project" value="InterPro"/>
</dbReference>
<feature type="transmembrane region" description="Helical" evidence="17">
    <location>
        <begin position="116"/>
        <end position="131"/>
    </location>
</feature>
<proteinExistence type="inferred from homology"/>
<name>A0A9D2UHY7_9BACT</name>
<evidence type="ECO:0000256" key="10">
    <source>
        <dbReference type="ARBA" id="ARBA00033270"/>
    </source>
</evidence>
<organism evidence="18 19">
    <name type="scientific">Candidatus Avibacteroides avistercoris</name>
    <dbReference type="NCBI Taxonomy" id="2840690"/>
    <lineage>
        <taxon>Bacteria</taxon>
        <taxon>Pseudomonadati</taxon>
        <taxon>Bacteroidota</taxon>
        <taxon>Bacteroidia</taxon>
        <taxon>Bacteroidales</taxon>
        <taxon>Bacteroidaceae</taxon>
        <taxon>Bacteroidaceae incertae sedis</taxon>
        <taxon>Candidatus Avibacteroides</taxon>
    </lineage>
</organism>
<dbReference type="GO" id="GO:0015648">
    <property type="term" value="F:lipid-linked peptidoglycan transporter activity"/>
    <property type="evidence" value="ECO:0007669"/>
    <property type="project" value="TreeGrafter"/>
</dbReference>
<reference evidence="18" key="2">
    <citation type="submission" date="2021-04" db="EMBL/GenBank/DDBJ databases">
        <authorList>
            <person name="Gilroy R."/>
        </authorList>
    </citation>
    <scope>NUCLEOTIDE SEQUENCE</scope>
    <source>
        <strain evidence="18">MalCec1-1739</strain>
    </source>
</reference>
<dbReference type="GO" id="GO:0005886">
    <property type="term" value="C:plasma membrane"/>
    <property type="evidence" value="ECO:0007669"/>
    <property type="project" value="TreeGrafter"/>
</dbReference>
<feature type="transmembrane region" description="Helical" evidence="17">
    <location>
        <begin position="320"/>
        <end position="345"/>
    </location>
</feature>
<comment type="caution">
    <text evidence="18">The sequence shown here is derived from an EMBL/GenBank/DDBJ whole genome shotgun (WGS) entry which is preliminary data.</text>
</comment>
<dbReference type="EC" id="2.4.99.28" evidence="14"/>
<evidence type="ECO:0000256" key="17">
    <source>
        <dbReference type="SAM" id="Phobius"/>
    </source>
</evidence>
<comment type="similarity">
    <text evidence="11">Belongs to the SEDS family. FtsW subfamily.</text>
</comment>
<dbReference type="EMBL" id="DWUP01000064">
    <property type="protein sequence ID" value="HJD52696.1"/>
    <property type="molecule type" value="Genomic_DNA"/>
</dbReference>
<evidence type="ECO:0000256" key="3">
    <source>
        <dbReference type="ARBA" id="ARBA00022679"/>
    </source>
</evidence>
<evidence type="ECO:0000256" key="9">
    <source>
        <dbReference type="ARBA" id="ARBA00032370"/>
    </source>
</evidence>
<feature type="compositionally biased region" description="Basic and acidic residues" evidence="16">
    <location>
        <begin position="387"/>
        <end position="398"/>
    </location>
</feature>
<feature type="transmembrane region" description="Helical" evidence="17">
    <location>
        <begin position="282"/>
        <end position="308"/>
    </location>
</feature>
<evidence type="ECO:0000256" key="11">
    <source>
        <dbReference type="ARBA" id="ARBA00038053"/>
    </source>
</evidence>
<dbReference type="Proteomes" id="UP000787625">
    <property type="component" value="Unassembled WGS sequence"/>
</dbReference>
<feature type="transmembrane region" description="Helical" evidence="17">
    <location>
        <begin position="12"/>
        <end position="32"/>
    </location>
</feature>
<evidence type="ECO:0000256" key="5">
    <source>
        <dbReference type="ARBA" id="ARBA00022960"/>
    </source>
</evidence>
<dbReference type="GO" id="GO:0009252">
    <property type="term" value="P:peptidoglycan biosynthetic process"/>
    <property type="evidence" value="ECO:0007669"/>
    <property type="project" value="UniProtKB-KW"/>
</dbReference>
<gene>
    <name evidence="18" type="ORF">IAA93_03080</name>
</gene>